<name>A0A6J2R118_COTGO</name>
<organism evidence="4 5">
    <name type="scientific">Cottoperca gobio</name>
    <name type="common">Frogmouth</name>
    <name type="synonym">Aphritis gobio</name>
    <dbReference type="NCBI Taxonomy" id="56716"/>
    <lineage>
        <taxon>Eukaryota</taxon>
        <taxon>Metazoa</taxon>
        <taxon>Chordata</taxon>
        <taxon>Craniata</taxon>
        <taxon>Vertebrata</taxon>
        <taxon>Euteleostomi</taxon>
        <taxon>Actinopterygii</taxon>
        <taxon>Neopterygii</taxon>
        <taxon>Teleostei</taxon>
        <taxon>Neoteleostei</taxon>
        <taxon>Acanthomorphata</taxon>
        <taxon>Eupercaria</taxon>
        <taxon>Perciformes</taxon>
        <taxon>Notothenioidei</taxon>
        <taxon>Bovichtidae</taxon>
        <taxon>Cottoperca</taxon>
    </lineage>
</organism>
<feature type="compositionally biased region" description="Low complexity" evidence="2">
    <location>
        <begin position="328"/>
        <end position="343"/>
    </location>
</feature>
<sequence>MEIMTHTHCIPCSVYLILMVFLFPGDEERSVEAEQEGEKEMKMVLHCPPIYPLPEEIKKMERSETVCHYCGLSYLIFHEFHQLHSRLAQMEEELQELRETTQREKAQREALDLGRLEWERAFHLEVQRQTEKTTGEELQERDKAPESALREEFEQKNEKERLEMKEKYQKMSEEKERRLRRELGDVEAETLRKQRELERRTEEREKVLSDALQKANKNLEELRKCFQQLEERLAVAASTKEEAEQLLRGVCVRQQRALRATLSVLRSSGSELTDVRGFLSQQMGVWQAFRSQILQHSSQVFSVLTEELKHSSVELHKVREEKELLTQQLMEQRSQSEEQLSQQKHSESGHREELLRLKGELEEKHQRWLSCQRRCDTVEEQLSSWQQREGQMSRKYCTAEEEVTRLREALEEVLQETRELRRERDMMIESQSRALNKMEEDCRRQMPSKLAAALEEQRAQNALHLREQMEELRREVELELTIDKEKNQLLLLLYQQDGTQLQQKLEEREQVLRGLQEELQEERTSREEEGRRREEEIHRELQHSQQQEALQLSQTKDEHQLVTKRNAELQQEVALLQETVRGECEERGQLTAALAQAHEELLGLRSLASHQGSSRSPLKPTERHTPPGNTHSQTRVPLTRSLNSPNTLRPSPACTDKAPGRGTDGAGAGRSFEFWNRGVERRREGTLPRLRVSSKVGEVKCKVSLEMGEKERL</sequence>
<dbReference type="PANTHER" id="PTHR34251">
    <property type="entry name" value="LEUCINE-, GLUTAMATE- AND LYSINE-RICH PROTEIN 1"/>
    <property type="match status" value="1"/>
</dbReference>
<protein>
    <submittedName>
        <fullName evidence="5">Trichohyalin isoform X1</fullName>
    </submittedName>
</protein>
<dbReference type="Proteomes" id="UP000504630">
    <property type="component" value="Chromosome 13"/>
</dbReference>
<dbReference type="InterPro" id="IPR038799">
    <property type="entry name" value="LEKR1"/>
</dbReference>
<dbReference type="KEGG" id="cgob:115018301"/>
<keyword evidence="1" id="KW-0175">Coiled coil</keyword>
<dbReference type="RefSeq" id="XP_029303112.1">
    <property type="nucleotide sequence ID" value="XM_029447252.1"/>
</dbReference>
<feature type="coiled-coil region" evidence="1">
    <location>
        <begin position="205"/>
        <end position="246"/>
    </location>
</feature>
<feature type="coiled-coil region" evidence="1">
    <location>
        <begin position="80"/>
        <end position="110"/>
    </location>
</feature>
<feature type="chain" id="PRO_5026901547" evidence="3">
    <location>
        <begin position="34"/>
        <end position="713"/>
    </location>
</feature>
<feature type="compositionally biased region" description="Polar residues" evidence="2">
    <location>
        <begin position="627"/>
        <end position="649"/>
    </location>
</feature>
<proteinExistence type="predicted"/>
<gene>
    <name evidence="5" type="primary">lekr1</name>
</gene>
<dbReference type="AlphaFoldDB" id="A0A6J2R118"/>
<feature type="coiled-coil region" evidence="1">
    <location>
        <begin position="399"/>
        <end position="430"/>
    </location>
</feature>
<accession>A0A6J2R118</accession>
<keyword evidence="3" id="KW-0732">Signal</keyword>
<evidence type="ECO:0000313" key="5">
    <source>
        <dbReference type="RefSeq" id="XP_029303112.1"/>
    </source>
</evidence>
<evidence type="ECO:0000256" key="2">
    <source>
        <dbReference type="SAM" id="MobiDB-lite"/>
    </source>
</evidence>
<feature type="region of interest" description="Disordered" evidence="2">
    <location>
        <begin position="516"/>
        <end position="562"/>
    </location>
</feature>
<evidence type="ECO:0000313" key="4">
    <source>
        <dbReference type="Proteomes" id="UP000504630"/>
    </source>
</evidence>
<feature type="signal peptide" evidence="3">
    <location>
        <begin position="1"/>
        <end position="33"/>
    </location>
</feature>
<dbReference type="GeneID" id="115018301"/>
<keyword evidence="4" id="KW-1185">Reference proteome</keyword>
<evidence type="ECO:0000256" key="3">
    <source>
        <dbReference type="SAM" id="SignalP"/>
    </source>
</evidence>
<feature type="region of interest" description="Disordered" evidence="2">
    <location>
        <begin position="608"/>
        <end position="671"/>
    </location>
</feature>
<feature type="compositionally biased region" description="Basic and acidic residues" evidence="2">
    <location>
        <begin position="521"/>
        <end position="542"/>
    </location>
</feature>
<feature type="compositionally biased region" description="Polar residues" evidence="2">
    <location>
        <begin position="543"/>
        <end position="554"/>
    </location>
</feature>
<evidence type="ECO:0000256" key="1">
    <source>
        <dbReference type="SAM" id="Coils"/>
    </source>
</evidence>
<dbReference type="OrthoDB" id="10256467at2759"/>
<feature type="region of interest" description="Disordered" evidence="2">
    <location>
        <begin position="128"/>
        <end position="176"/>
    </location>
</feature>
<dbReference type="InParanoid" id="A0A6J2R118"/>
<reference evidence="5" key="1">
    <citation type="submission" date="2025-08" db="UniProtKB">
        <authorList>
            <consortium name="RefSeq"/>
        </authorList>
    </citation>
    <scope>IDENTIFICATION</scope>
</reference>
<dbReference type="PANTHER" id="PTHR34251:SF1">
    <property type="entry name" value="LEUCINE, GLUTAMATE AND LYSINE RICH 1"/>
    <property type="match status" value="1"/>
</dbReference>
<feature type="region of interest" description="Disordered" evidence="2">
    <location>
        <begin position="328"/>
        <end position="352"/>
    </location>
</feature>
<dbReference type="CTD" id="389170"/>